<dbReference type="PANTHER" id="PTHR46271">
    <property type="entry name" value="HOMEOBOX PROTEIN, PUTATIVE-RELATED"/>
    <property type="match status" value="1"/>
</dbReference>
<dbReference type="GO" id="GO:0045202">
    <property type="term" value="C:synapse"/>
    <property type="evidence" value="ECO:0007669"/>
    <property type="project" value="UniProtKB-SubCell"/>
</dbReference>
<dbReference type="InterPro" id="IPR009057">
    <property type="entry name" value="Homeodomain-like_sf"/>
</dbReference>
<proteinExistence type="inferred from homology"/>
<dbReference type="GO" id="GO:0019905">
    <property type="term" value="F:syntaxin binding"/>
    <property type="evidence" value="ECO:0007669"/>
    <property type="project" value="InterPro"/>
</dbReference>
<evidence type="ECO:0000256" key="5">
    <source>
        <dbReference type="ARBA" id="ARBA00022448"/>
    </source>
</evidence>
<comment type="similarity">
    <text evidence="3">Belongs to the complexin/synaphin family.</text>
</comment>
<feature type="DNA-binding region" description="Homeobox" evidence="16">
    <location>
        <begin position="254"/>
        <end position="313"/>
    </location>
</feature>
<keyword evidence="12 16" id="KW-0371">Homeobox</keyword>
<evidence type="ECO:0008006" key="23">
    <source>
        <dbReference type="Google" id="ProtNLM"/>
    </source>
</evidence>
<evidence type="ECO:0000259" key="20">
    <source>
        <dbReference type="PROSITE" id="PS50803"/>
    </source>
</evidence>
<feature type="compositionally biased region" description="Basic and acidic residues" evidence="18">
    <location>
        <begin position="240"/>
        <end position="250"/>
    </location>
</feature>
<keyword evidence="11 16" id="KW-0238">DNA-binding</keyword>
<dbReference type="InterPro" id="IPR017970">
    <property type="entry name" value="Homeobox_CS"/>
</dbReference>
<name>A0A6A4SMQ7_SCOMX</name>
<dbReference type="EMBL" id="VEVO01000014">
    <property type="protein sequence ID" value="KAF0031582.1"/>
    <property type="molecule type" value="Genomic_DNA"/>
</dbReference>
<dbReference type="Proteomes" id="UP000438429">
    <property type="component" value="Unassembled WGS sequence"/>
</dbReference>
<dbReference type="GO" id="GO:0006887">
    <property type="term" value="P:exocytosis"/>
    <property type="evidence" value="ECO:0007669"/>
    <property type="project" value="UniProtKB-KW"/>
</dbReference>
<dbReference type="CDD" id="cd00086">
    <property type="entry name" value="homeodomain"/>
    <property type="match status" value="1"/>
</dbReference>
<feature type="domain" description="OAR" evidence="20">
    <location>
        <begin position="427"/>
        <end position="440"/>
    </location>
</feature>
<dbReference type="FunFam" id="1.10.10.60:FF:000071">
    <property type="entry name" value="Retinal homeobox gene 2"/>
    <property type="match status" value="1"/>
</dbReference>
<evidence type="ECO:0000256" key="6">
    <source>
        <dbReference type="ARBA" id="ARBA00022473"/>
    </source>
</evidence>
<evidence type="ECO:0000256" key="3">
    <source>
        <dbReference type="ARBA" id="ARBA00005396"/>
    </source>
</evidence>
<organism evidence="21 22">
    <name type="scientific">Scophthalmus maximus</name>
    <name type="common">Turbot</name>
    <name type="synonym">Psetta maxima</name>
    <dbReference type="NCBI Taxonomy" id="52904"/>
    <lineage>
        <taxon>Eukaryota</taxon>
        <taxon>Metazoa</taxon>
        <taxon>Chordata</taxon>
        <taxon>Craniata</taxon>
        <taxon>Vertebrata</taxon>
        <taxon>Euteleostomi</taxon>
        <taxon>Actinopterygii</taxon>
        <taxon>Neopterygii</taxon>
        <taxon>Teleostei</taxon>
        <taxon>Neoteleostei</taxon>
        <taxon>Acanthomorphata</taxon>
        <taxon>Carangaria</taxon>
        <taxon>Pleuronectiformes</taxon>
        <taxon>Pleuronectoidei</taxon>
        <taxon>Scophthalmidae</taxon>
        <taxon>Scophthalmus</taxon>
    </lineage>
</organism>
<dbReference type="AlphaFoldDB" id="A0A6A4SMQ7"/>
<evidence type="ECO:0000256" key="1">
    <source>
        <dbReference type="ARBA" id="ARBA00003750"/>
    </source>
</evidence>
<dbReference type="Gene3D" id="1.10.10.60">
    <property type="entry name" value="Homeodomain-like"/>
    <property type="match status" value="1"/>
</dbReference>
<dbReference type="PANTHER" id="PTHR46271:SF3">
    <property type="entry name" value="RETINAL HOMEOBOX PROTEIN RX"/>
    <property type="match status" value="1"/>
</dbReference>
<dbReference type="SUPFAM" id="SSF46689">
    <property type="entry name" value="Homeodomain-like"/>
    <property type="match status" value="1"/>
</dbReference>
<dbReference type="PROSITE" id="PS50803">
    <property type="entry name" value="OAR"/>
    <property type="match status" value="1"/>
</dbReference>
<evidence type="ECO:0000256" key="16">
    <source>
        <dbReference type="PROSITE-ProRule" id="PRU00108"/>
    </source>
</evidence>
<keyword evidence="8" id="KW-0532">Neurotransmitter transport</keyword>
<dbReference type="InterPro" id="IPR001356">
    <property type="entry name" value="HD"/>
</dbReference>
<comment type="similarity">
    <text evidence="4">Belongs to the paired homeobox family. Bicoid subfamily.</text>
</comment>
<dbReference type="PROSITE" id="PS00027">
    <property type="entry name" value="HOMEOBOX_1"/>
    <property type="match status" value="1"/>
</dbReference>
<evidence type="ECO:0000256" key="17">
    <source>
        <dbReference type="RuleBase" id="RU000682"/>
    </source>
</evidence>
<keyword evidence="10" id="KW-0770">Synapse</keyword>
<keyword evidence="13" id="KW-0804">Transcription</keyword>
<evidence type="ECO:0000256" key="2">
    <source>
        <dbReference type="ARBA" id="ARBA00004123"/>
    </source>
</evidence>
<feature type="region of interest" description="Disordered" evidence="18">
    <location>
        <begin position="1"/>
        <end position="39"/>
    </location>
</feature>
<feature type="region of interest" description="Disordered" evidence="18">
    <location>
        <begin position="231"/>
        <end position="258"/>
    </location>
</feature>
<keyword evidence="14 16" id="KW-0539">Nucleus</keyword>
<evidence type="ECO:0000256" key="9">
    <source>
        <dbReference type="ARBA" id="ARBA00023015"/>
    </source>
</evidence>
<evidence type="ECO:0000313" key="21">
    <source>
        <dbReference type="EMBL" id="KAF0031582.1"/>
    </source>
</evidence>
<dbReference type="GO" id="GO:0000981">
    <property type="term" value="F:DNA-binding transcription factor activity, RNA polymerase II-specific"/>
    <property type="evidence" value="ECO:0007669"/>
    <property type="project" value="InterPro"/>
</dbReference>
<evidence type="ECO:0000256" key="10">
    <source>
        <dbReference type="ARBA" id="ARBA00023018"/>
    </source>
</evidence>
<evidence type="ECO:0000256" key="8">
    <source>
        <dbReference type="ARBA" id="ARBA00022775"/>
    </source>
</evidence>
<keyword evidence="5" id="KW-0813">Transport</keyword>
<evidence type="ECO:0000256" key="15">
    <source>
        <dbReference type="ARBA" id="ARBA00034103"/>
    </source>
</evidence>
<dbReference type="GO" id="GO:0005634">
    <property type="term" value="C:nucleus"/>
    <property type="evidence" value="ECO:0007669"/>
    <property type="project" value="UniProtKB-SubCell"/>
</dbReference>
<dbReference type="GO" id="GO:0000978">
    <property type="term" value="F:RNA polymerase II cis-regulatory region sequence-specific DNA binding"/>
    <property type="evidence" value="ECO:0007669"/>
    <property type="project" value="TreeGrafter"/>
</dbReference>
<keyword evidence="6" id="KW-0217">Developmental protein</keyword>
<feature type="domain" description="Homeobox" evidence="19">
    <location>
        <begin position="252"/>
        <end position="312"/>
    </location>
</feature>
<dbReference type="PROSITE" id="PS50071">
    <property type="entry name" value="HOMEOBOX_2"/>
    <property type="match status" value="1"/>
</dbReference>
<dbReference type="Pfam" id="PF00046">
    <property type="entry name" value="Homeodomain"/>
    <property type="match status" value="1"/>
</dbReference>
<dbReference type="Pfam" id="PF03826">
    <property type="entry name" value="OAR"/>
    <property type="match status" value="1"/>
</dbReference>
<dbReference type="CDD" id="cd22809">
    <property type="entry name" value="Complexin_NTD_CPLX_III_IV"/>
    <property type="match status" value="1"/>
</dbReference>
<evidence type="ECO:0000256" key="18">
    <source>
        <dbReference type="SAM" id="MobiDB-lite"/>
    </source>
</evidence>
<accession>A0A6A4SMQ7</accession>
<comment type="caution">
    <text evidence="21">The sequence shown here is derived from an EMBL/GenBank/DDBJ whole genome shotgun (WGS) entry which is preliminary data.</text>
</comment>
<dbReference type="InterPro" id="IPR008849">
    <property type="entry name" value="Synaphin"/>
</dbReference>
<dbReference type="InterPro" id="IPR043562">
    <property type="entry name" value="RAX/RAX2"/>
</dbReference>
<sequence length="447" mass="48999">MIGNPLSGIGLGGGGDKEEEAAPSDPAKAAGMTREEYEEYQKQVVEEKMERDADFLHKKAERATLRVCLREKYRLPKSEQDDNMLEMAGDDVDVPEELLKMVDEDATEEEGKDSLMGQIQNLQNMDMDQLKEKASATVTELKSKAEEKCSVIARALQCAGNHPSTVHSIEAILGFKEDTIFHKSASCSLAEKVLVQDAERNGNGIVTPGKKSHYSDSFDSVCCASGAAEAAVCPDSPDGDDGKLSDDENPKKKHRRNRTTFTTFQLHELERAFEKSHYPDVYSREELAMKVNLPEVRVQVWFQNRRAKWRRQEKLEVSSINLQDTSASLLSLSRSPTGSLGSGLQLDPWLSTPITTSTSLQSLPGFLSGSQGLPATYTPSPPPSMPSSLPASFLNCPALGHGPHLPHIGSMCPPPPAYQCSADPRNSSIASLRMKAKEHIQSIGKTW</sequence>
<evidence type="ECO:0000256" key="12">
    <source>
        <dbReference type="ARBA" id="ARBA00023155"/>
    </source>
</evidence>
<evidence type="ECO:0000256" key="4">
    <source>
        <dbReference type="ARBA" id="ARBA00006503"/>
    </source>
</evidence>
<evidence type="ECO:0000313" key="22">
    <source>
        <dbReference type="Proteomes" id="UP000438429"/>
    </source>
</evidence>
<dbReference type="InterPro" id="IPR003654">
    <property type="entry name" value="OAR_dom"/>
</dbReference>
<reference evidence="21 22" key="1">
    <citation type="submission" date="2019-06" db="EMBL/GenBank/DDBJ databases">
        <title>Draft genomes of female and male turbot (Scophthalmus maximus).</title>
        <authorList>
            <person name="Xu H."/>
            <person name="Xu X.-W."/>
            <person name="Shao C."/>
            <person name="Chen S."/>
        </authorList>
    </citation>
    <scope>NUCLEOTIDE SEQUENCE [LARGE SCALE GENOMIC DNA]</scope>
    <source>
        <strain evidence="21">Ysfricsl-2016a</strain>
        <tissue evidence="21">Blood</tissue>
    </source>
</reference>
<evidence type="ECO:0000259" key="19">
    <source>
        <dbReference type="PROSITE" id="PS50071"/>
    </source>
</evidence>
<keyword evidence="7" id="KW-0268">Exocytosis</keyword>
<dbReference type="GO" id="GO:0006836">
    <property type="term" value="P:neurotransmitter transport"/>
    <property type="evidence" value="ECO:0007669"/>
    <property type="project" value="UniProtKB-KW"/>
</dbReference>
<dbReference type="Pfam" id="PF05835">
    <property type="entry name" value="Synaphin"/>
    <property type="match status" value="1"/>
</dbReference>
<dbReference type="GO" id="GO:0045944">
    <property type="term" value="P:positive regulation of transcription by RNA polymerase II"/>
    <property type="evidence" value="ECO:0007669"/>
    <property type="project" value="InterPro"/>
</dbReference>
<evidence type="ECO:0000256" key="14">
    <source>
        <dbReference type="ARBA" id="ARBA00023242"/>
    </source>
</evidence>
<dbReference type="SMART" id="SM00389">
    <property type="entry name" value="HOX"/>
    <property type="match status" value="1"/>
</dbReference>
<dbReference type="GO" id="GO:0060041">
    <property type="term" value="P:retina development in camera-type eye"/>
    <property type="evidence" value="ECO:0007669"/>
    <property type="project" value="UniProtKB-ARBA"/>
</dbReference>
<protein>
    <recommendedName>
        <fullName evidence="23">Retinal homeobox protein Rx1-like</fullName>
    </recommendedName>
</protein>
<keyword evidence="9" id="KW-0805">Transcription regulation</keyword>
<dbReference type="GO" id="GO:0048593">
    <property type="term" value="P:camera-type eye morphogenesis"/>
    <property type="evidence" value="ECO:0007669"/>
    <property type="project" value="UniProtKB-ARBA"/>
</dbReference>
<evidence type="ECO:0000256" key="11">
    <source>
        <dbReference type="ARBA" id="ARBA00023125"/>
    </source>
</evidence>
<evidence type="ECO:0000256" key="7">
    <source>
        <dbReference type="ARBA" id="ARBA00022483"/>
    </source>
</evidence>
<comment type="function">
    <text evidence="1">Plays a critical role in eye formation by regulating the initial specification of retinal cells and/or their subsequent proliferation.</text>
</comment>
<gene>
    <name evidence="21" type="ORF">F2P81_016137</name>
</gene>
<evidence type="ECO:0000256" key="13">
    <source>
        <dbReference type="ARBA" id="ARBA00023163"/>
    </source>
</evidence>
<comment type="subcellular location">
    <subcellularLocation>
        <location evidence="2 16 17">Nucleus</location>
    </subcellularLocation>
    <subcellularLocation>
        <location evidence="15">Synapse</location>
    </subcellularLocation>
</comment>